<evidence type="ECO:0000313" key="2">
    <source>
        <dbReference type="Proteomes" id="UP000257136"/>
    </source>
</evidence>
<organism evidence="1 2">
    <name type="scientific">Flavobacterium aquicola</name>
    <dbReference type="NCBI Taxonomy" id="1682742"/>
    <lineage>
        <taxon>Bacteria</taxon>
        <taxon>Pseudomonadati</taxon>
        <taxon>Bacteroidota</taxon>
        <taxon>Flavobacteriia</taxon>
        <taxon>Flavobacteriales</taxon>
        <taxon>Flavobacteriaceae</taxon>
        <taxon>Flavobacterium</taxon>
    </lineage>
</organism>
<protein>
    <submittedName>
        <fullName evidence="1">Uncharacterized protein</fullName>
    </submittedName>
</protein>
<sequence>MISFFCLKKKRGCLSVSILFLFYAVLKTKFHDEKCIPLALMGTASPDLVKQGFFAVVFVNREYSGQQDTSEAN</sequence>
<name>A0A3E0EJJ7_9FLAO</name>
<reference evidence="1 2" key="1">
    <citation type="submission" date="2018-08" db="EMBL/GenBank/DDBJ databases">
        <title>Genomic Encyclopedia of Archaeal and Bacterial Type Strains, Phase II (KMG-II): from individual species to whole genera.</title>
        <authorList>
            <person name="Goeker M."/>
        </authorList>
    </citation>
    <scope>NUCLEOTIDE SEQUENCE [LARGE SCALE GENOMIC DNA]</scope>
    <source>
        <strain evidence="1 2">DSM 100880</strain>
    </source>
</reference>
<gene>
    <name evidence="1" type="ORF">C8P67_10876</name>
</gene>
<keyword evidence="2" id="KW-1185">Reference proteome</keyword>
<dbReference type="AlphaFoldDB" id="A0A3E0EJJ7"/>
<comment type="caution">
    <text evidence="1">The sequence shown here is derived from an EMBL/GenBank/DDBJ whole genome shotgun (WGS) entry which is preliminary data.</text>
</comment>
<accession>A0A3E0EJJ7</accession>
<proteinExistence type="predicted"/>
<dbReference type="OrthoDB" id="1376745at2"/>
<dbReference type="EMBL" id="QUNI01000008">
    <property type="protein sequence ID" value="REG97913.1"/>
    <property type="molecule type" value="Genomic_DNA"/>
</dbReference>
<dbReference type="Proteomes" id="UP000257136">
    <property type="component" value="Unassembled WGS sequence"/>
</dbReference>
<evidence type="ECO:0000313" key="1">
    <source>
        <dbReference type="EMBL" id="REG97913.1"/>
    </source>
</evidence>